<protein>
    <submittedName>
        <fullName evidence="1">Uncharacterized protein</fullName>
    </submittedName>
</protein>
<comment type="caution">
    <text evidence="1">The sequence shown here is derived from an EMBL/GenBank/DDBJ whole genome shotgun (WGS) entry which is preliminary data.</text>
</comment>
<dbReference type="AlphaFoldDB" id="A0A7C3I8N5"/>
<gene>
    <name evidence="1" type="ORF">ENS59_13920</name>
</gene>
<accession>A0A7C3I8N5</accession>
<organism evidence="1">
    <name type="scientific">Gracilinema caldarium</name>
    <dbReference type="NCBI Taxonomy" id="215591"/>
    <lineage>
        <taxon>Bacteria</taxon>
        <taxon>Pseudomonadati</taxon>
        <taxon>Spirochaetota</taxon>
        <taxon>Spirochaetia</taxon>
        <taxon>Spirochaetales</taxon>
        <taxon>Breznakiellaceae</taxon>
        <taxon>Gracilinema</taxon>
    </lineage>
</organism>
<reference evidence="1" key="1">
    <citation type="journal article" date="2020" name="mSystems">
        <title>Genome- and Community-Level Interaction Insights into Carbon Utilization and Element Cycling Functions of Hydrothermarchaeota in Hydrothermal Sediment.</title>
        <authorList>
            <person name="Zhou Z."/>
            <person name="Liu Y."/>
            <person name="Xu W."/>
            <person name="Pan J."/>
            <person name="Luo Z.H."/>
            <person name="Li M."/>
        </authorList>
    </citation>
    <scope>NUCLEOTIDE SEQUENCE [LARGE SCALE GENOMIC DNA]</scope>
    <source>
        <strain evidence="1">SpSt-503</strain>
    </source>
</reference>
<name>A0A7C3I8N5_9SPIR</name>
<evidence type="ECO:0000313" key="1">
    <source>
        <dbReference type="EMBL" id="HFH30582.1"/>
    </source>
</evidence>
<sequence length="160" mass="19256">MINKDIIHSLQYSRDSVSYTIPELVQSKDFYLLIESFCALVSESNFQYSKLLNFYFNEEGYIDCWQIPCLLLDIYEKRFNFHQQKLTDSFFTFTFYMFIIEFYNFCMQEYQPYSLKNPVVENGDAVIFQMQLCKHQTNLFFELFGKVLENLQSVNTNIKE</sequence>
<proteinExistence type="predicted"/>
<dbReference type="EMBL" id="DSVL01000426">
    <property type="protein sequence ID" value="HFH30582.1"/>
    <property type="molecule type" value="Genomic_DNA"/>
</dbReference>